<dbReference type="PANTHER" id="PTHR35694:SF1">
    <property type="entry name" value="DENEDDYLASE"/>
    <property type="match status" value="1"/>
</dbReference>
<keyword evidence="3" id="KW-1185">Reference proteome</keyword>
<dbReference type="AlphaFoldDB" id="A0A6A1WGL4"/>
<keyword evidence="1" id="KW-1133">Transmembrane helix</keyword>
<proteinExistence type="predicted"/>
<sequence>MLFLQSISHLHPVLPFHSSPLFPKPPNSVPKLLLENQRNAFPALSCTSPRSIPSTEQEVLQAVVESDEKILPCVRTYENDLARLALVGVVDLEQALTAAAADGGDAAAEHIDSGIPAMVVETVFPGPSDERSTVSTRLFLPAKRVKEKAKKLRRYISEDMLAGTTSRNILAMTFRQVVLQQLYSFELVVFRHGSERNMEDLENPIEVPESFSLTSSEARVISVLAEAFCTYALQSSEGDFLDNVLGNPSRNLFHWFRTTNRIVSKDSSVIIYKLFEDEIVENAKTLLENFNSSKDSFKIKKTGSKHHWWKPSVHTKLEKIGGPEFSAWTSEYLPAYKLQIDADILKNIEFSGWKNSAKNQWEVLLTHSQMVGLADSLDMYYEDLYTLPHKQLACGVVVNFANLSNRKRISSLFKMLSIGVASAVFLVVVSALGQLGLPHLRKGGRYPAENKSLPSSVVDYTLNLSLDFPKVEAFCVSIVQKIKAAFGWPGDVMTETSIGAWTGELPSYLRRASEADSNNEGISTVPLEKIDADMRTSAQDIASYQVVLSTDGKIVGFQPMSRVAVNHWAANPLAKELYGGRKLSPGFIEPGLNVDPPNELVVIELLMSVNPDAHFALARPFR</sequence>
<dbReference type="Proteomes" id="UP000516437">
    <property type="component" value="Chromosome 2"/>
</dbReference>
<keyword evidence="1" id="KW-0812">Transmembrane</keyword>
<comment type="caution">
    <text evidence="2">The sequence shown here is derived from an EMBL/GenBank/DDBJ whole genome shotgun (WGS) entry which is preliminary data.</text>
</comment>
<dbReference type="EMBL" id="RXIC02000020">
    <property type="protein sequence ID" value="KAB1222010.1"/>
    <property type="molecule type" value="Genomic_DNA"/>
</dbReference>
<evidence type="ECO:0000313" key="2">
    <source>
        <dbReference type="EMBL" id="KAB1222010.1"/>
    </source>
</evidence>
<gene>
    <name evidence="2" type="ORF">CJ030_MR2G018502</name>
</gene>
<accession>A0A6A1WGL4</accession>
<organism evidence="2 3">
    <name type="scientific">Morella rubra</name>
    <name type="common">Chinese bayberry</name>
    <dbReference type="NCBI Taxonomy" id="262757"/>
    <lineage>
        <taxon>Eukaryota</taxon>
        <taxon>Viridiplantae</taxon>
        <taxon>Streptophyta</taxon>
        <taxon>Embryophyta</taxon>
        <taxon>Tracheophyta</taxon>
        <taxon>Spermatophyta</taxon>
        <taxon>Magnoliopsida</taxon>
        <taxon>eudicotyledons</taxon>
        <taxon>Gunneridae</taxon>
        <taxon>Pentapetalae</taxon>
        <taxon>rosids</taxon>
        <taxon>fabids</taxon>
        <taxon>Fagales</taxon>
        <taxon>Myricaceae</taxon>
        <taxon>Morella</taxon>
    </lineage>
</organism>
<protein>
    <submittedName>
        <fullName evidence="2">Uncharacterized protein</fullName>
    </submittedName>
</protein>
<evidence type="ECO:0000256" key="1">
    <source>
        <dbReference type="SAM" id="Phobius"/>
    </source>
</evidence>
<reference evidence="2 3" key="1">
    <citation type="journal article" date="2019" name="Plant Biotechnol. J.">
        <title>The red bayberry genome and genetic basis of sex determination.</title>
        <authorList>
            <person name="Jia H.M."/>
            <person name="Jia H.J."/>
            <person name="Cai Q.L."/>
            <person name="Wang Y."/>
            <person name="Zhao H.B."/>
            <person name="Yang W.F."/>
            <person name="Wang G.Y."/>
            <person name="Li Y.H."/>
            <person name="Zhan D.L."/>
            <person name="Shen Y.T."/>
            <person name="Niu Q.F."/>
            <person name="Chang L."/>
            <person name="Qiu J."/>
            <person name="Zhao L."/>
            <person name="Xie H.B."/>
            <person name="Fu W.Y."/>
            <person name="Jin J."/>
            <person name="Li X.W."/>
            <person name="Jiao Y."/>
            <person name="Zhou C.C."/>
            <person name="Tu T."/>
            <person name="Chai C.Y."/>
            <person name="Gao J.L."/>
            <person name="Fan L.J."/>
            <person name="van de Weg E."/>
            <person name="Wang J.Y."/>
            <person name="Gao Z.S."/>
        </authorList>
    </citation>
    <scope>NUCLEOTIDE SEQUENCE [LARGE SCALE GENOMIC DNA]</scope>
    <source>
        <tissue evidence="2">Leaves</tissue>
    </source>
</reference>
<feature type="transmembrane region" description="Helical" evidence="1">
    <location>
        <begin position="415"/>
        <end position="437"/>
    </location>
</feature>
<dbReference type="OrthoDB" id="1894747at2759"/>
<name>A0A6A1WGL4_9ROSI</name>
<dbReference type="PANTHER" id="PTHR35694">
    <property type="entry name" value="DENEDDYLASE"/>
    <property type="match status" value="1"/>
</dbReference>
<keyword evidence="1" id="KW-0472">Membrane</keyword>
<evidence type="ECO:0000313" key="3">
    <source>
        <dbReference type="Proteomes" id="UP000516437"/>
    </source>
</evidence>